<feature type="region of interest" description="Disordered" evidence="1">
    <location>
        <begin position="1431"/>
        <end position="1471"/>
    </location>
</feature>
<keyword evidence="3" id="KW-1185">Reference proteome</keyword>
<reference evidence="2 3" key="1">
    <citation type="submission" date="2022-08" db="EMBL/GenBank/DDBJ databases">
        <title>Tractidigestivibacter montrealensis type strain KD21.</title>
        <authorList>
            <person name="Diop K."/>
            <person name="Richard C."/>
            <person name="Routy B."/>
        </authorList>
    </citation>
    <scope>NUCLEOTIDE SEQUENCE [LARGE SCALE GENOMIC DNA]</scope>
    <source>
        <strain evidence="2 3">KD21</strain>
    </source>
</reference>
<dbReference type="InterPro" id="IPR027417">
    <property type="entry name" value="P-loop_NTPase"/>
</dbReference>
<evidence type="ECO:0000313" key="2">
    <source>
        <dbReference type="EMBL" id="MCR9037382.1"/>
    </source>
</evidence>
<evidence type="ECO:0000313" key="3">
    <source>
        <dbReference type="Proteomes" id="UP001204320"/>
    </source>
</evidence>
<protein>
    <recommendedName>
        <fullName evidence="4">NACHT domain-containing protein</fullName>
    </recommendedName>
</protein>
<evidence type="ECO:0008006" key="4">
    <source>
        <dbReference type="Google" id="ProtNLM"/>
    </source>
</evidence>
<proteinExistence type="predicted"/>
<dbReference type="Gene3D" id="3.40.50.300">
    <property type="entry name" value="P-loop containing nucleotide triphosphate hydrolases"/>
    <property type="match status" value="1"/>
</dbReference>
<dbReference type="EMBL" id="JANSKA010000010">
    <property type="protein sequence ID" value="MCR9037382.1"/>
    <property type="molecule type" value="Genomic_DNA"/>
</dbReference>
<dbReference type="Proteomes" id="UP001204320">
    <property type="component" value="Unassembled WGS sequence"/>
</dbReference>
<dbReference type="RefSeq" id="WP_258499778.1">
    <property type="nucleotide sequence ID" value="NZ_JANSKA010000010.1"/>
</dbReference>
<evidence type="ECO:0000256" key="1">
    <source>
        <dbReference type="SAM" id="MobiDB-lite"/>
    </source>
</evidence>
<gene>
    <name evidence="2" type="ORF">NVS32_10540</name>
</gene>
<accession>A0ABT1ZAY6</accession>
<comment type="caution">
    <text evidence="2">The sequence shown here is derived from an EMBL/GenBank/DDBJ whole genome shotgun (WGS) entry which is preliminary data.</text>
</comment>
<sequence>MSLFDKFNTQGMSHQDAFEELCCQLFETWGRHHEHYGNGWKYRNIRGAGGDGGIEAYWHNAVNGNWVGLQAKWFPTSMASTQYNELGRSIKSAMNIRPTMKRYIVCIPHNLTSMKNVRGGKTTPGEEGSWNGFVEKVEIDYPDLLIELWDENEIFNQIQWGVNEGRYRFWFDHSLINPKTIEASLGETIETLRNRYIPELTDDGGMSDFLDAFFGTRDTRLALVRKVERYIVLCEQIVARIASLVEVGGDTALGLRDKALACAYALQDYSDWLSSLRGSLMTELADFRTIKPFQVDYTAIEDFASDVYDKKRSYELLGHLEELDKLLDEFRETLSPWEIADEAKRTLSEPHCIIEGDQGTGKTCGLASKAQEYHKSQMHLPILVLASSIKDGEPWWRVIANTIGVGSDWNEASLWQALSSAAALHDVTDGVVGVRSKVAILVDGLDERPPSSFWEDMIRRGDAISLRYPRIRFAYTSRPSGIAFKDRSITACWYHLDDDGDVPVYQLFKRYIRHYRIDLDGNEQLRWLLSTPMELQMFCAAHQGRKVSSPVSTCLTDLVKAEIERLEYEFASRNHRHDGIAASPVRKALLALARTFLGSDCDELAESELEDTLAEADLDSSGSTQMIELLVSYGILSMRRTMGCGSFDPCEITYAAGTRHLWDYFMAVLMLEDSFGPNEKLLRRRPDASEMLAILLVENKGVLPLDCEGLVAAVDDENAYGLTLFALSKARPEAVSPFRDWVLSEMRSEADGLSKIVNGIVIQVAEMEDHPFGPALLDEYLRTFDSPTERDAKWSLPPSLRIRGIDSQTALYYERDILRHMPRLHKHETCTQMPLTLAWGLSSVSNLKRQHCRSELVKWGLSNSAEFAKLFGRFCSIDDPQIREDMFAIAEEIVCQGVAIAASEAEIGRLTLDSVFFEPDKPGNRDAALRFYGRIIVERCISDGLLDERKAAVCRPPYAAPSPDDSLPIFPGACNATASVGYWPIHYDLARYVLVDRLASTFGIYGHVSGKKSGIDSLDSIIGMSASAAGVKPPSFEGWVIAAAYQYLLDHGYDPETFEADSPVDGSRPMGVDRTIRGYFYPADHGERSAVMTVAEKYVWCALREICGYLADRLPVQDKFWYEEQPGSIGDNGLVADFGMLLSYDSPLLEATVLGLNKKRESSEPLFPEPFSCNDSDVPVTKGELRSWIGSTDASAAIALLGYRPNTDVSIAGNTLPISLFANDWGVCGKESRVWLHAGVVDAKEIGKLDGASSTCLDGYNRSSGFQVGFAAPASYLSPVELLASPWMKECDEPAGVEMVADVHVSASPLSGRCVASLIDAGDYFYDFPSELARSLCGVTRTDGCRYYDAEGNTRFEYVEFGTAYRHEYQALLADKDALMDKLWVSGKTLVWYATVQRNGTNLARERIPGLDDRVEKSWIIRESNDGTFDFCPASEREQDGPQPPSEDFLNSLLSDYMPKESTEDSGESDS</sequence>
<name>A0ABT1ZAY6_9ACTN</name>
<organism evidence="2 3">
    <name type="scientific">Tractidigestivibacter montrealensis</name>
    <dbReference type="NCBI Taxonomy" id="2972466"/>
    <lineage>
        <taxon>Bacteria</taxon>
        <taxon>Bacillati</taxon>
        <taxon>Actinomycetota</taxon>
        <taxon>Coriobacteriia</taxon>
        <taxon>Coriobacteriales</taxon>
        <taxon>Atopobiaceae</taxon>
        <taxon>Tractidigestivibacter</taxon>
    </lineage>
</organism>